<dbReference type="GO" id="GO:0008840">
    <property type="term" value="F:4-hydroxy-tetrahydrodipicolinate synthase activity"/>
    <property type="evidence" value="ECO:0007669"/>
    <property type="project" value="TreeGrafter"/>
</dbReference>
<name>A0A9Q8UT32_PASFU</name>
<accession>A0A9Q8UT32</accession>
<dbReference type="SUPFAM" id="SSF51569">
    <property type="entry name" value="Aldolase"/>
    <property type="match status" value="1"/>
</dbReference>
<reference evidence="2" key="1">
    <citation type="submission" date="2021-12" db="EMBL/GenBank/DDBJ databases">
        <authorList>
            <person name="Zaccaron A."/>
            <person name="Stergiopoulos I."/>
        </authorList>
    </citation>
    <scope>NUCLEOTIDE SEQUENCE</scope>
    <source>
        <strain evidence="2">Race5_Kim</strain>
    </source>
</reference>
<dbReference type="GeneID" id="71989369"/>
<sequence>MAAVEIQQSSTGREPGTSSSKRAYSHSHPVPAPGCYVPAITFYQRNADKLDLDAQAKYYSYLASTGLQGLVILGTNAETFLLTRDERKTLLQLARRTVPRDTPIIAGVGGHSTAQVLEYIQHAYEAGSDFVLLLPCAYFGKQTTPAVVKDFFNSVAKQSPLPIILYNFPAVCNGLDLDSDIIEEIARANENVVGVKLTCGSVAKIARLAAVFPPSRFAVYGGQSDFLLGGLAVGSSGCIAAFANVFPRSVARIHNLWAAGKQQEALALQKTLSLAESPTKAGIANTKYAAAVITAPKAGIKDAAPLLRPRHPYKEPDQASKTRIEKTIGAIAHLEDQSAEVEIRSRL</sequence>
<dbReference type="CDD" id="cd00408">
    <property type="entry name" value="DHDPS-like"/>
    <property type="match status" value="1"/>
</dbReference>
<dbReference type="PANTHER" id="PTHR12128:SF47">
    <property type="entry name" value="DIHYDRODIPICOLINATE SYNTHASE-RELATED"/>
    <property type="match status" value="1"/>
</dbReference>
<dbReference type="Gene3D" id="3.20.20.70">
    <property type="entry name" value="Aldolase class I"/>
    <property type="match status" value="1"/>
</dbReference>
<dbReference type="EMBL" id="CP090171">
    <property type="protein sequence ID" value="UJO21474.1"/>
    <property type="molecule type" value="Genomic_DNA"/>
</dbReference>
<dbReference type="KEGG" id="ffu:CLAFUR5_09491"/>
<proteinExistence type="predicted"/>
<dbReference type="PRINTS" id="PR00146">
    <property type="entry name" value="DHPICSNTHASE"/>
</dbReference>
<evidence type="ECO:0000313" key="2">
    <source>
        <dbReference type="EMBL" id="UJO21474.1"/>
    </source>
</evidence>
<protein>
    <submittedName>
        <fullName evidence="2">4-hydroxy-2-oxoglutarate aldolase, mitochondrial</fullName>
    </submittedName>
</protein>
<evidence type="ECO:0000313" key="3">
    <source>
        <dbReference type="Proteomes" id="UP000756132"/>
    </source>
</evidence>
<dbReference type="Pfam" id="PF00701">
    <property type="entry name" value="DHDPS"/>
    <property type="match status" value="1"/>
</dbReference>
<feature type="region of interest" description="Disordered" evidence="1">
    <location>
        <begin position="1"/>
        <end position="27"/>
    </location>
</feature>
<organism evidence="2 3">
    <name type="scientific">Passalora fulva</name>
    <name type="common">Tomato leaf mold</name>
    <name type="synonym">Cladosporium fulvum</name>
    <dbReference type="NCBI Taxonomy" id="5499"/>
    <lineage>
        <taxon>Eukaryota</taxon>
        <taxon>Fungi</taxon>
        <taxon>Dikarya</taxon>
        <taxon>Ascomycota</taxon>
        <taxon>Pezizomycotina</taxon>
        <taxon>Dothideomycetes</taxon>
        <taxon>Dothideomycetidae</taxon>
        <taxon>Mycosphaerellales</taxon>
        <taxon>Mycosphaerellaceae</taxon>
        <taxon>Fulvia</taxon>
    </lineage>
</organism>
<feature type="compositionally biased region" description="Polar residues" evidence="1">
    <location>
        <begin position="1"/>
        <end position="22"/>
    </location>
</feature>
<dbReference type="OrthoDB" id="191315at2759"/>
<dbReference type="OMA" id="FKMETAG"/>
<dbReference type="InterPro" id="IPR013785">
    <property type="entry name" value="Aldolase_TIM"/>
</dbReference>
<dbReference type="Proteomes" id="UP000756132">
    <property type="component" value="Chromosome 9"/>
</dbReference>
<dbReference type="PANTHER" id="PTHR12128">
    <property type="entry name" value="DIHYDRODIPICOLINATE SYNTHASE"/>
    <property type="match status" value="1"/>
</dbReference>
<dbReference type="AlphaFoldDB" id="A0A9Q8UT32"/>
<dbReference type="SMART" id="SM01130">
    <property type="entry name" value="DHDPS"/>
    <property type="match status" value="1"/>
</dbReference>
<keyword evidence="3" id="KW-1185">Reference proteome</keyword>
<evidence type="ECO:0000256" key="1">
    <source>
        <dbReference type="SAM" id="MobiDB-lite"/>
    </source>
</evidence>
<gene>
    <name evidence="2" type="ORF">CLAFUR5_09491</name>
</gene>
<reference evidence="2" key="2">
    <citation type="journal article" date="2022" name="Microb. Genom.">
        <title>A chromosome-scale genome assembly of the tomato pathogen Cladosporium fulvum reveals a compartmentalized genome architecture and the presence of a dispensable chromosome.</title>
        <authorList>
            <person name="Zaccaron A.Z."/>
            <person name="Chen L.H."/>
            <person name="Samaras A."/>
            <person name="Stergiopoulos I."/>
        </authorList>
    </citation>
    <scope>NUCLEOTIDE SEQUENCE</scope>
    <source>
        <strain evidence="2">Race5_Kim</strain>
    </source>
</reference>
<dbReference type="InterPro" id="IPR002220">
    <property type="entry name" value="DapA-like"/>
</dbReference>
<dbReference type="RefSeq" id="XP_047765840.1">
    <property type="nucleotide sequence ID" value="XM_047908639.1"/>
</dbReference>